<accession>A0AAD9IQK7</accession>
<keyword evidence="2" id="KW-1185">Reference proteome</keyword>
<name>A0AAD9IQK7_9ANNE</name>
<dbReference type="Proteomes" id="UP001208570">
    <property type="component" value="Unassembled WGS sequence"/>
</dbReference>
<evidence type="ECO:0000313" key="1">
    <source>
        <dbReference type="EMBL" id="KAK2138230.1"/>
    </source>
</evidence>
<comment type="caution">
    <text evidence="1">The sequence shown here is derived from an EMBL/GenBank/DDBJ whole genome shotgun (WGS) entry which is preliminary data.</text>
</comment>
<reference evidence="1" key="1">
    <citation type="journal article" date="2023" name="Mol. Biol. Evol.">
        <title>Third-Generation Sequencing Reveals the Adaptive Role of the Epigenome in Three Deep-Sea Polychaetes.</title>
        <authorList>
            <person name="Perez M."/>
            <person name="Aroh O."/>
            <person name="Sun Y."/>
            <person name="Lan Y."/>
            <person name="Juniper S.K."/>
            <person name="Young C.R."/>
            <person name="Angers B."/>
            <person name="Qian P.Y."/>
        </authorList>
    </citation>
    <scope>NUCLEOTIDE SEQUENCE</scope>
    <source>
        <strain evidence="1">P08H-3</strain>
    </source>
</reference>
<proteinExistence type="predicted"/>
<sequence length="35" mass="3899">MDWKTKLPFSTPGEVKMALGQGHWCQLYVSVMAAS</sequence>
<organism evidence="1 2">
    <name type="scientific">Paralvinella palmiformis</name>
    <dbReference type="NCBI Taxonomy" id="53620"/>
    <lineage>
        <taxon>Eukaryota</taxon>
        <taxon>Metazoa</taxon>
        <taxon>Spiralia</taxon>
        <taxon>Lophotrochozoa</taxon>
        <taxon>Annelida</taxon>
        <taxon>Polychaeta</taxon>
        <taxon>Sedentaria</taxon>
        <taxon>Canalipalpata</taxon>
        <taxon>Terebellida</taxon>
        <taxon>Terebelliformia</taxon>
        <taxon>Alvinellidae</taxon>
        <taxon>Paralvinella</taxon>
    </lineage>
</organism>
<gene>
    <name evidence="1" type="ORF">LSH36_3518g00002</name>
</gene>
<dbReference type="AlphaFoldDB" id="A0AAD9IQK7"/>
<protein>
    <submittedName>
        <fullName evidence="1">Uncharacterized protein</fullName>
    </submittedName>
</protein>
<evidence type="ECO:0000313" key="2">
    <source>
        <dbReference type="Proteomes" id="UP001208570"/>
    </source>
</evidence>
<dbReference type="EMBL" id="JAODUP010003512">
    <property type="protein sequence ID" value="KAK2138230.1"/>
    <property type="molecule type" value="Genomic_DNA"/>
</dbReference>